<evidence type="ECO:0000313" key="3">
    <source>
        <dbReference type="Proteomes" id="UP000591071"/>
    </source>
</evidence>
<dbReference type="SUPFAM" id="SSF53187">
    <property type="entry name" value="Zn-dependent exopeptidases"/>
    <property type="match status" value="1"/>
</dbReference>
<organism evidence="2 3">
    <name type="scientific">Megasphaera hexanoica</name>
    <dbReference type="NCBI Taxonomy" id="1675036"/>
    <lineage>
        <taxon>Bacteria</taxon>
        <taxon>Bacillati</taxon>
        <taxon>Bacillota</taxon>
        <taxon>Negativicutes</taxon>
        <taxon>Veillonellales</taxon>
        <taxon>Veillonellaceae</taxon>
        <taxon>Megasphaera</taxon>
    </lineage>
</organism>
<dbReference type="Gene3D" id="3.40.630.10">
    <property type="entry name" value="Zn peptidases"/>
    <property type="match status" value="1"/>
</dbReference>
<reference evidence="2 3" key="1">
    <citation type="submission" date="2020-04" db="EMBL/GenBank/DDBJ databases">
        <authorList>
            <person name="Hitch T.C.A."/>
            <person name="Wylensek D."/>
            <person name="Clavel T."/>
        </authorList>
    </citation>
    <scope>NUCLEOTIDE SEQUENCE [LARGE SCALE GENOMIC DNA]</scope>
    <source>
        <strain evidence="2 3">Oil-RF-744-FAT-WT-6-1</strain>
    </source>
</reference>
<keyword evidence="4" id="KW-1185">Reference proteome</keyword>
<dbReference type="InterPro" id="IPR002933">
    <property type="entry name" value="Peptidase_M20"/>
</dbReference>
<accession>A0A848BRJ7</accession>
<keyword evidence="2" id="KW-0378">Hydrolase</keyword>
<reference evidence="1 4" key="2">
    <citation type="submission" date="2024-10" db="EMBL/GenBank/DDBJ databases">
        <authorList>
            <person name="Sang B.-I."/>
            <person name="Prabhaharan D."/>
        </authorList>
    </citation>
    <scope>NUCLEOTIDE SEQUENCE [LARGE SCALE GENOMIC DNA]</scope>
    <source>
        <strain evidence="1 4">MH</strain>
    </source>
</reference>
<dbReference type="InterPro" id="IPR050072">
    <property type="entry name" value="Peptidase_M20A"/>
</dbReference>
<dbReference type="PANTHER" id="PTHR43808:SF27">
    <property type="entry name" value="PROTEIN ROCB"/>
    <property type="match status" value="1"/>
</dbReference>
<dbReference type="PANTHER" id="PTHR43808">
    <property type="entry name" value="ACETYLORNITHINE DEACETYLASE"/>
    <property type="match status" value="1"/>
</dbReference>
<dbReference type="AlphaFoldDB" id="A0A848BRJ7"/>
<dbReference type="EMBL" id="JBIEKR010000010">
    <property type="protein sequence ID" value="MFG6273775.1"/>
    <property type="molecule type" value="Genomic_DNA"/>
</dbReference>
<dbReference type="Pfam" id="PF01546">
    <property type="entry name" value="Peptidase_M20"/>
    <property type="match status" value="1"/>
</dbReference>
<proteinExistence type="predicted"/>
<sequence>MEKNQRVLDILKEMIAIDSETNTEKEVDMEKYLQKKLSSMGEIVRVSLMRVPNDPAGRSVVCGFIPGRKKDTVIFLNHHDVVGTEAYGILRDDAFSPEKLLQELIQFEKDESVLSDLKSGEWMVGRGSCDMKGGAAAQLAVFEEYAAQGGGEAGLLFVSLPDEESYSTGMRTAVPVLKDLRDTYGLIYRVLINSEPNEKKNGKIVAFTGSVGKLLPVVIVQGKSVHVGNYQQGINPLGVLSRIVAETEGDASLADTCGDEMTPPPAWIFQRDRKDKYDVSLPQRAAGCANFMTYTKTPEDVMYLLRNVAQKAVSDALSHVSPALSMEVMTSAELLKQAEDYPGFDVFYENAKNNSFIRLQKGETSYAQETIRLLEAVLDFTGMNQPMVVIAFAPPYYPAADSLILHDTRYDGLRQIIGEMTDVRYDHYFNGVSDCSYCCVNPDMDESLLEHNLPLWGKSYGFDFGAMEEMQIPFLLLGPWGKDLHERTERVNIDSVSSRLPNILRKIISYVGETAE</sequence>
<gene>
    <name evidence="1" type="ORF">ACGTZG_11315</name>
    <name evidence="2" type="ORF">HF872_04500</name>
</gene>
<dbReference type="GO" id="GO:0016787">
    <property type="term" value="F:hydrolase activity"/>
    <property type="evidence" value="ECO:0007669"/>
    <property type="project" value="UniProtKB-KW"/>
</dbReference>
<dbReference type="Proteomes" id="UP000591071">
    <property type="component" value="Unassembled WGS sequence"/>
</dbReference>
<dbReference type="EMBL" id="JABAFG010000005">
    <property type="protein sequence ID" value="NME27885.1"/>
    <property type="molecule type" value="Genomic_DNA"/>
</dbReference>
<evidence type="ECO:0000313" key="1">
    <source>
        <dbReference type="EMBL" id="MFG6273775.1"/>
    </source>
</evidence>
<evidence type="ECO:0000313" key="2">
    <source>
        <dbReference type="EMBL" id="NME27885.1"/>
    </source>
</evidence>
<protein>
    <submittedName>
        <fullName evidence="2">M20/M25/M40 family metallo-hydrolase</fullName>
    </submittedName>
</protein>
<evidence type="ECO:0000313" key="4">
    <source>
        <dbReference type="Proteomes" id="UP001605989"/>
    </source>
</evidence>
<dbReference type="OrthoDB" id="9815360at2"/>
<name>A0A848BRJ7_9FIRM</name>
<dbReference type="KEGG" id="mhw:ACT01_01845"/>
<dbReference type="Proteomes" id="UP001605989">
    <property type="component" value="Unassembled WGS sequence"/>
</dbReference>
<dbReference type="RefSeq" id="WP_113855135.1">
    <property type="nucleotide sequence ID" value="NZ_CP011940.1"/>
</dbReference>
<comment type="caution">
    <text evidence="2">The sequence shown here is derived from an EMBL/GenBank/DDBJ whole genome shotgun (WGS) entry which is preliminary data.</text>
</comment>